<dbReference type="InterPro" id="IPR032407">
    <property type="entry name" value="MHB"/>
</dbReference>
<proteinExistence type="predicted"/>
<dbReference type="Pfam" id="PF16525">
    <property type="entry name" value="MHB"/>
    <property type="match status" value="1"/>
</dbReference>
<dbReference type="GO" id="GO:0020037">
    <property type="term" value="F:heme binding"/>
    <property type="evidence" value="ECO:0007669"/>
    <property type="project" value="InterPro"/>
</dbReference>
<evidence type="ECO:0000313" key="3">
    <source>
        <dbReference type="Proteomes" id="UP000069654"/>
    </source>
</evidence>
<feature type="domain" description="Haemophore haem-binding" evidence="1">
    <location>
        <begin position="16"/>
        <end position="91"/>
    </location>
</feature>
<dbReference type="AlphaFoldDB" id="A0A100XD17"/>
<evidence type="ECO:0000259" key="1">
    <source>
        <dbReference type="Pfam" id="PF16525"/>
    </source>
</evidence>
<dbReference type="NCBIfam" id="TIGR04529">
    <property type="entry name" value="MTB_hemophore"/>
    <property type="match status" value="1"/>
</dbReference>
<dbReference type="Proteomes" id="UP000069654">
    <property type="component" value="Unassembled WGS sequence"/>
</dbReference>
<accession>A0A100XD17</accession>
<organism evidence="2 3">
    <name type="scientific">Mycolicibacterium thermoresistibile</name>
    <name type="common">Mycobacterium thermoresistibile</name>
    <dbReference type="NCBI Taxonomy" id="1797"/>
    <lineage>
        <taxon>Bacteria</taxon>
        <taxon>Bacillati</taxon>
        <taxon>Actinomycetota</taxon>
        <taxon>Actinomycetes</taxon>
        <taxon>Mycobacteriales</taxon>
        <taxon>Mycobacteriaceae</taxon>
        <taxon>Mycolicibacterium</taxon>
    </lineage>
</organism>
<comment type="caution">
    <text evidence="2">The sequence shown here is derived from an EMBL/GenBank/DDBJ whole genome shotgun (WGS) entry which is preliminary data.</text>
</comment>
<reference evidence="2 3" key="1">
    <citation type="journal article" date="2016" name="Genome Announc.">
        <title>Draft Genome Sequences of Five Rapidly Growing Mycobacterium Species, M. thermoresistibile, M. fortuitum subsp. acetamidolyticum, M. canariasense, M. brisbanense, and M. novocastrense.</title>
        <authorList>
            <person name="Katahira K."/>
            <person name="Ogura Y."/>
            <person name="Gotoh Y."/>
            <person name="Hayashi T."/>
        </authorList>
    </citation>
    <scope>NUCLEOTIDE SEQUENCE [LARGE SCALE GENOMIC DNA]</scope>
    <source>
        <strain evidence="2 3">JCM6362</strain>
    </source>
</reference>
<name>A0A100XD17_MYCTH</name>
<dbReference type="EMBL" id="BCTB01000006">
    <property type="protein sequence ID" value="GAT14342.1"/>
    <property type="molecule type" value="Genomic_DNA"/>
</dbReference>
<evidence type="ECO:0000313" key="2">
    <source>
        <dbReference type="EMBL" id="GAT14342.1"/>
    </source>
</evidence>
<protein>
    <recommendedName>
        <fullName evidence="1">Haemophore haem-binding domain-containing protein</fullName>
    </recommendedName>
</protein>
<sequence>MVAAVAVPVASAAPEQCTASAVSNTVSSVTGSARDYLAGHPGANQVLTAAAGQPRAEASANVRAYFTANPNEYYELRDIVAPIGDVQRQCDVTVLPPDLASAYDEFMAG</sequence>
<dbReference type="Gene3D" id="1.20.20.20">
    <property type="entry name" value="Haemophore, haem-binding domain"/>
    <property type="match status" value="1"/>
</dbReference>
<reference evidence="3" key="2">
    <citation type="submission" date="2016-02" db="EMBL/GenBank/DDBJ databases">
        <title>Draft genome sequence of five rapidly growing Mycobacterium species.</title>
        <authorList>
            <person name="Katahira K."/>
            <person name="Gotou Y."/>
            <person name="Iida K."/>
            <person name="Ogura Y."/>
            <person name="Hayashi T."/>
        </authorList>
    </citation>
    <scope>NUCLEOTIDE SEQUENCE [LARGE SCALE GENOMIC DNA]</scope>
    <source>
        <strain evidence="3">JCM6362</strain>
    </source>
</reference>
<dbReference type="InterPro" id="IPR038378">
    <property type="entry name" value="MHB_sf"/>
</dbReference>
<gene>
    <name evidence="2" type="ORF">RMCT_1313</name>
</gene>